<dbReference type="Gene3D" id="1.10.533.10">
    <property type="entry name" value="Death Domain, Fas"/>
    <property type="match status" value="1"/>
</dbReference>
<dbReference type="CDD" id="cd08307">
    <property type="entry name" value="Death_Pelle"/>
    <property type="match status" value="1"/>
</dbReference>
<keyword evidence="3" id="KW-0723">Serine/threonine-protein kinase</keyword>
<sequence length="737" mass="81945">MASNIIYIHDLPFQPRRELCRILDADRRWEELGGIYMDYDVTTLTLIGQAIHRDKSPTWELLNKYSERNGTIKRLFVMLCKMDHQRAMSILKPYVEEKYHYLLRTEGIMSSAIFTSSKKESYPRVSLSQLSFSSTHSSLSSSTQKHLSGAVGPSHKHKDAFNNSSKLNANFVNLNKEFSSVSLHSKMNSLNVPHSHSKGAAVKKSPNHSNFKRNSNNYEEESVSDNCISEKMKDVKKSSKPEVTPNGKVQKQSSLCAYAVNLSSQDDCLPDIMRIAYEDIRKATDGFNKDRILGKGGFGTVYRGEWKGTSVAIKILTPKHSSNDPSQQLVSIKQSLNELNILKTCRFDHILPLYAVSLDGENPCLIYQLMVNGSLEDRLLLKNNTPPLTWSQRSHIAECITKGLNYLHTTPGKPLVHGDIKSANILLDANMDAKIGDFGLTREGPGCQDTHVKVSSVHGTECYLPDEYLRHKQLSPQVDVYCYGIVLLEIATGLRPFDPKRGKGKRLADHVRLCAESGRLESLRDTKAGEEKVIWFQELIRMGQVCSNEEKKKRPPISQMLGQFEKIKQEMSMVDKIRRLSNDNKGSSPLPTNLTPIEIQLYYDLQKSAQSGMSPNRLSVSPGSSRDPGIVTNVTETPDIVKENVAASVQVDDSSSESLSSGESSSMSKCTQNVSNHASLPPDVKDTSSNGKAPSDGMAPLPLLTVLRLQVSEFDNSSEGSSFQPSEISTCSFTTDD</sequence>
<organism evidence="13 14">
    <name type="scientific">Trichonephila inaurata madagascariensis</name>
    <dbReference type="NCBI Taxonomy" id="2747483"/>
    <lineage>
        <taxon>Eukaryota</taxon>
        <taxon>Metazoa</taxon>
        <taxon>Ecdysozoa</taxon>
        <taxon>Arthropoda</taxon>
        <taxon>Chelicerata</taxon>
        <taxon>Arachnida</taxon>
        <taxon>Araneae</taxon>
        <taxon>Araneomorphae</taxon>
        <taxon>Entelegynae</taxon>
        <taxon>Araneoidea</taxon>
        <taxon>Nephilidae</taxon>
        <taxon>Trichonephila</taxon>
        <taxon>Trichonephila inaurata</taxon>
    </lineage>
</organism>
<dbReference type="Gene3D" id="3.30.200.20">
    <property type="entry name" value="Phosphorylase Kinase, domain 1"/>
    <property type="match status" value="1"/>
</dbReference>
<dbReference type="EC" id="2.7.11.1" evidence="2"/>
<feature type="compositionally biased region" description="Low complexity" evidence="11">
    <location>
        <begin position="656"/>
        <end position="668"/>
    </location>
</feature>
<name>A0A8X6YT82_9ARAC</name>
<evidence type="ECO:0000256" key="4">
    <source>
        <dbReference type="ARBA" id="ARBA00022679"/>
    </source>
</evidence>
<dbReference type="Gene3D" id="1.10.510.10">
    <property type="entry name" value="Transferase(Phosphotransferase) domain 1"/>
    <property type="match status" value="1"/>
</dbReference>
<dbReference type="PROSITE" id="PS50011">
    <property type="entry name" value="PROTEIN_KINASE_DOM"/>
    <property type="match status" value="1"/>
</dbReference>
<evidence type="ECO:0000256" key="2">
    <source>
        <dbReference type="ARBA" id="ARBA00012513"/>
    </source>
</evidence>
<dbReference type="AlphaFoldDB" id="A0A8X6YT82"/>
<dbReference type="EMBL" id="BMAV01021739">
    <property type="protein sequence ID" value="GFY76052.1"/>
    <property type="molecule type" value="Genomic_DNA"/>
</dbReference>
<comment type="similarity">
    <text evidence="1">Belongs to the protein kinase superfamily. TKL Ser/Thr protein kinase family. Pelle subfamily.</text>
</comment>
<dbReference type="PANTHER" id="PTHR48006">
    <property type="entry name" value="LEUCINE-RICH REPEAT-CONTAINING PROTEIN DDB_G0281931-RELATED"/>
    <property type="match status" value="1"/>
</dbReference>
<proteinExistence type="inferred from homology"/>
<dbReference type="InterPro" id="IPR008271">
    <property type="entry name" value="Ser/Thr_kinase_AS"/>
</dbReference>
<keyword evidence="6" id="KW-0418">Kinase</keyword>
<evidence type="ECO:0000256" key="10">
    <source>
        <dbReference type="PROSITE-ProRule" id="PRU10141"/>
    </source>
</evidence>
<dbReference type="PROSITE" id="PS00108">
    <property type="entry name" value="PROTEIN_KINASE_ST"/>
    <property type="match status" value="1"/>
</dbReference>
<evidence type="ECO:0000256" key="3">
    <source>
        <dbReference type="ARBA" id="ARBA00022527"/>
    </source>
</evidence>
<feature type="compositionally biased region" description="Polar residues" evidence="11">
    <location>
        <begin position="207"/>
        <end position="217"/>
    </location>
</feature>
<evidence type="ECO:0000256" key="9">
    <source>
        <dbReference type="ARBA" id="ARBA00048679"/>
    </source>
</evidence>
<feature type="region of interest" description="Disordered" evidence="11">
    <location>
        <begin position="714"/>
        <end position="737"/>
    </location>
</feature>
<feature type="compositionally biased region" description="Low complexity" evidence="11">
    <location>
        <begin position="136"/>
        <end position="148"/>
    </location>
</feature>
<keyword evidence="14" id="KW-1185">Reference proteome</keyword>
<evidence type="ECO:0000256" key="8">
    <source>
        <dbReference type="ARBA" id="ARBA00047899"/>
    </source>
</evidence>
<dbReference type="SUPFAM" id="SSF56112">
    <property type="entry name" value="Protein kinase-like (PK-like)"/>
    <property type="match status" value="1"/>
</dbReference>
<evidence type="ECO:0000259" key="12">
    <source>
        <dbReference type="PROSITE" id="PS50011"/>
    </source>
</evidence>
<dbReference type="PANTHER" id="PTHR48006:SF102">
    <property type="entry name" value="LEUCINE-RICH REPEAT-CONTAINING PROTEIN DDB_G0281931-RELATED"/>
    <property type="match status" value="1"/>
</dbReference>
<dbReference type="SMART" id="SM00220">
    <property type="entry name" value="S_TKc"/>
    <property type="match status" value="1"/>
</dbReference>
<dbReference type="Pfam" id="PF00531">
    <property type="entry name" value="Death"/>
    <property type="match status" value="1"/>
</dbReference>
<dbReference type="GO" id="GO:0005524">
    <property type="term" value="F:ATP binding"/>
    <property type="evidence" value="ECO:0007669"/>
    <property type="project" value="UniProtKB-UniRule"/>
</dbReference>
<dbReference type="GO" id="GO:0007165">
    <property type="term" value="P:signal transduction"/>
    <property type="evidence" value="ECO:0007669"/>
    <property type="project" value="InterPro"/>
</dbReference>
<dbReference type="FunFam" id="1.10.510.10:FF:000754">
    <property type="entry name" value="Interleukin-1 receptor-associated kinase"/>
    <property type="match status" value="1"/>
</dbReference>
<dbReference type="PROSITE" id="PS00107">
    <property type="entry name" value="PROTEIN_KINASE_ATP"/>
    <property type="match status" value="1"/>
</dbReference>
<keyword evidence="4" id="KW-0808">Transferase</keyword>
<evidence type="ECO:0000256" key="1">
    <source>
        <dbReference type="ARBA" id="ARBA00008718"/>
    </source>
</evidence>
<dbReference type="GO" id="GO:0045087">
    <property type="term" value="P:innate immune response"/>
    <property type="evidence" value="ECO:0007669"/>
    <property type="project" value="UniProtKB-ARBA"/>
</dbReference>
<comment type="catalytic activity">
    <reaction evidence="8">
        <text>L-threonyl-[protein] + ATP = O-phospho-L-threonyl-[protein] + ADP + H(+)</text>
        <dbReference type="Rhea" id="RHEA:46608"/>
        <dbReference type="Rhea" id="RHEA-COMP:11060"/>
        <dbReference type="Rhea" id="RHEA-COMP:11605"/>
        <dbReference type="ChEBI" id="CHEBI:15378"/>
        <dbReference type="ChEBI" id="CHEBI:30013"/>
        <dbReference type="ChEBI" id="CHEBI:30616"/>
        <dbReference type="ChEBI" id="CHEBI:61977"/>
        <dbReference type="ChEBI" id="CHEBI:456216"/>
        <dbReference type="EC" id="2.7.11.1"/>
    </reaction>
</comment>
<dbReference type="GO" id="GO:0004674">
    <property type="term" value="F:protein serine/threonine kinase activity"/>
    <property type="evidence" value="ECO:0007669"/>
    <property type="project" value="UniProtKB-KW"/>
</dbReference>
<gene>
    <name evidence="13" type="primary">pll</name>
    <name evidence="13" type="ORF">TNIN_151261</name>
</gene>
<dbReference type="Pfam" id="PF00069">
    <property type="entry name" value="Pkinase"/>
    <property type="match status" value="1"/>
</dbReference>
<dbReference type="InterPro" id="IPR037924">
    <property type="entry name" value="Pelle_death"/>
</dbReference>
<dbReference type="InterPro" id="IPR051824">
    <property type="entry name" value="LRR_Rcpt-Like_S/T_Kinase"/>
</dbReference>
<dbReference type="OrthoDB" id="4062651at2759"/>
<feature type="compositionally biased region" description="Polar residues" evidence="11">
    <location>
        <begin position="611"/>
        <end position="624"/>
    </location>
</feature>
<keyword evidence="5 10" id="KW-0547">Nucleotide-binding</keyword>
<dbReference type="SUPFAM" id="SSF47986">
    <property type="entry name" value="DEATH domain"/>
    <property type="match status" value="1"/>
</dbReference>
<feature type="binding site" evidence="10">
    <location>
        <position position="314"/>
    </location>
    <ligand>
        <name>ATP</name>
        <dbReference type="ChEBI" id="CHEBI:30616"/>
    </ligand>
</feature>
<evidence type="ECO:0000313" key="14">
    <source>
        <dbReference type="Proteomes" id="UP000886998"/>
    </source>
</evidence>
<dbReference type="Proteomes" id="UP000886998">
    <property type="component" value="Unassembled WGS sequence"/>
</dbReference>
<dbReference type="InterPro" id="IPR011029">
    <property type="entry name" value="DEATH-like_dom_sf"/>
</dbReference>
<comment type="catalytic activity">
    <reaction evidence="9">
        <text>L-seryl-[protein] + ATP = O-phospho-L-seryl-[protein] + ADP + H(+)</text>
        <dbReference type="Rhea" id="RHEA:17989"/>
        <dbReference type="Rhea" id="RHEA-COMP:9863"/>
        <dbReference type="Rhea" id="RHEA-COMP:11604"/>
        <dbReference type="ChEBI" id="CHEBI:15378"/>
        <dbReference type="ChEBI" id="CHEBI:29999"/>
        <dbReference type="ChEBI" id="CHEBI:30616"/>
        <dbReference type="ChEBI" id="CHEBI:83421"/>
        <dbReference type="ChEBI" id="CHEBI:456216"/>
        <dbReference type="EC" id="2.7.11.1"/>
    </reaction>
</comment>
<comment type="caution">
    <text evidence="13">The sequence shown here is derived from an EMBL/GenBank/DDBJ whole genome shotgun (WGS) entry which is preliminary data.</text>
</comment>
<feature type="region of interest" description="Disordered" evidence="11">
    <location>
        <begin position="192"/>
        <end position="225"/>
    </location>
</feature>
<feature type="domain" description="Protein kinase" evidence="12">
    <location>
        <begin position="287"/>
        <end position="567"/>
    </location>
</feature>
<reference evidence="13" key="1">
    <citation type="submission" date="2020-08" db="EMBL/GenBank/DDBJ databases">
        <title>Multicomponent nature underlies the extraordinary mechanical properties of spider dragline silk.</title>
        <authorList>
            <person name="Kono N."/>
            <person name="Nakamura H."/>
            <person name="Mori M."/>
            <person name="Yoshida Y."/>
            <person name="Ohtoshi R."/>
            <person name="Malay A.D."/>
            <person name="Moran D.A.P."/>
            <person name="Tomita M."/>
            <person name="Numata K."/>
            <person name="Arakawa K."/>
        </authorList>
    </citation>
    <scope>NUCLEOTIDE SEQUENCE</scope>
</reference>
<feature type="region of interest" description="Disordered" evidence="11">
    <location>
        <begin position="136"/>
        <end position="162"/>
    </location>
</feature>
<evidence type="ECO:0000256" key="5">
    <source>
        <dbReference type="ARBA" id="ARBA00022741"/>
    </source>
</evidence>
<protein>
    <recommendedName>
        <fullName evidence="2">non-specific serine/threonine protein kinase</fullName>
        <ecNumber evidence="2">2.7.11.1</ecNumber>
    </recommendedName>
</protein>
<feature type="compositionally biased region" description="Polar residues" evidence="11">
    <location>
        <begin position="669"/>
        <end position="678"/>
    </location>
</feature>
<evidence type="ECO:0000256" key="7">
    <source>
        <dbReference type="ARBA" id="ARBA00022840"/>
    </source>
</evidence>
<dbReference type="InterPro" id="IPR011009">
    <property type="entry name" value="Kinase-like_dom_sf"/>
</dbReference>
<dbReference type="InterPro" id="IPR000719">
    <property type="entry name" value="Prot_kinase_dom"/>
</dbReference>
<accession>A0A8X6YT82</accession>
<keyword evidence="7 10" id="KW-0067">ATP-binding</keyword>
<evidence type="ECO:0000256" key="11">
    <source>
        <dbReference type="SAM" id="MobiDB-lite"/>
    </source>
</evidence>
<evidence type="ECO:0000256" key="6">
    <source>
        <dbReference type="ARBA" id="ARBA00022777"/>
    </source>
</evidence>
<evidence type="ECO:0000313" key="13">
    <source>
        <dbReference type="EMBL" id="GFY76052.1"/>
    </source>
</evidence>
<dbReference type="InterPro" id="IPR000488">
    <property type="entry name" value="Death_dom"/>
</dbReference>
<dbReference type="InterPro" id="IPR017441">
    <property type="entry name" value="Protein_kinase_ATP_BS"/>
</dbReference>
<feature type="region of interest" description="Disordered" evidence="11">
    <location>
        <begin position="611"/>
        <end position="699"/>
    </location>
</feature>